<sequence length="186" mass="20235">MKSKSKQFYLFSLLGYFLVLLSTSGCTSADSAVEQNLSDSTNVKGVVYIASPKVGTLLQLRGIAGKGLLIVRQQNTERCMASPIKLAAGDFGGTSIAINTNTPIRLLIYSDEVVSKLRAGDEVVSESYKVTDQSEASLGDIKIKSGLTLSYGFVLNPGEWSWASFFGNEDKTVHCEEEMWSDKNRS</sequence>
<evidence type="ECO:0000256" key="1">
    <source>
        <dbReference type="SAM" id="SignalP"/>
    </source>
</evidence>
<evidence type="ECO:0008006" key="4">
    <source>
        <dbReference type="Google" id="ProtNLM"/>
    </source>
</evidence>
<accession>A0A1T4KJB9</accession>
<protein>
    <recommendedName>
        <fullName evidence="4">Ysc84 actin-binding domain-containing protein</fullName>
    </recommendedName>
</protein>
<dbReference type="PROSITE" id="PS51257">
    <property type="entry name" value="PROKAR_LIPOPROTEIN"/>
    <property type="match status" value="1"/>
</dbReference>
<dbReference type="EMBL" id="MTSM01000005">
    <property type="protein sequence ID" value="OPX56047.1"/>
    <property type="molecule type" value="Genomic_DNA"/>
</dbReference>
<dbReference type="RefSeq" id="WP_078743724.1">
    <property type="nucleotide sequence ID" value="NZ_FUXG01000001.1"/>
</dbReference>
<proteinExistence type="predicted"/>
<dbReference type="STRING" id="64969.SAMN02745127_00096"/>
<keyword evidence="1" id="KW-0732">Signal</keyword>
<reference evidence="2 3" key="1">
    <citation type="submission" date="2017-01" db="EMBL/GenBank/DDBJ databases">
        <title>Genome Sequencing of a Marine Spirillum, Oceanospirillum multiglobuliferum ATCC 33336, from Japan.</title>
        <authorList>
            <person name="Carney J.G."/>
            <person name="Trachtenberg A.M."/>
            <person name="Rheaume B.A."/>
            <person name="Linnane J.D."/>
            <person name="Pitts N.L."/>
            <person name="Mykles D.L."/>
            <person name="Maclea K.S."/>
        </authorList>
    </citation>
    <scope>NUCLEOTIDE SEQUENCE [LARGE SCALE GENOMIC DNA]</scope>
    <source>
        <strain evidence="2 3">ATCC 33336</strain>
    </source>
</reference>
<feature type="chain" id="PRO_5012165171" description="Ysc84 actin-binding domain-containing protein" evidence="1">
    <location>
        <begin position="29"/>
        <end position="186"/>
    </location>
</feature>
<organism evidence="2 3">
    <name type="scientific">Oceanospirillum multiglobuliferum</name>
    <dbReference type="NCBI Taxonomy" id="64969"/>
    <lineage>
        <taxon>Bacteria</taxon>
        <taxon>Pseudomonadati</taxon>
        <taxon>Pseudomonadota</taxon>
        <taxon>Gammaproteobacteria</taxon>
        <taxon>Oceanospirillales</taxon>
        <taxon>Oceanospirillaceae</taxon>
        <taxon>Oceanospirillum</taxon>
    </lineage>
</organism>
<evidence type="ECO:0000313" key="3">
    <source>
        <dbReference type="Proteomes" id="UP000191418"/>
    </source>
</evidence>
<dbReference type="AlphaFoldDB" id="A0A1T4KJB9"/>
<keyword evidence="3" id="KW-1185">Reference proteome</keyword>
<comment type="caution">
    <text evidence="2">The sequence shown here is derived from an EMBL/GenBank/DDBJ whole genome shotgun (WGS) entry which is preliminary data.</text>
</comment>
<dbReference type="OrthoDB" id="6105117at2"/>
<gene>
    <name evidence="2" type="ORF">BTE48_05680</name>
</gene>
<dbReference type="Proteomes" id="UP000191418">
    <property type="component" value="Unassembled WGS sequence"/>
</dbReference>
<feature type="signal peptide" evidence="1">
    <location>
        <begin position="1"/>
        <end position="28"/>
    </location>
</feature>
<evidence type="ECO:0000313" key="2">
    <source>
        <dbReference type="EMBL" id="OPX56047.1"/>
    </source>
</evidence>
<name>A0A1T4KJB9_9GAMM</name>